<evidence type="ECO:0000313" key="3">
    <source>
        <dbReference type="EMBL" id="CAF1113932.1"/>
    </source>
</evidence>
<evidence type="ECO:0000259" key="2">
    <source>
        <dbReference type="Pfam" id="PF26215"/>
    </source>
</evidence>
<dbReference type="AlphaFoldDB" id="A0A8S2EAX6"/>
<comment type="caution">
    <text evidence="3">The sequence shown here is derived from an EMBL/GenBank/DDBJ whole genome shotgun (WGS) entry which is preliminary data.</text>
</comment>
<evidence type="ECO:0000256" key="1">
    <source>
        <dbReference type="SAM" id="MobiDB-lite"/>
    </source>
</evidence>
<accession>A0A8S2EAX6</accession>
<name>A0A8S2EAX6_9BILA</name>
<dbReference type="Proteomes" id="UP000682733">
    <property type="component" value="Unassembled WGS sequence"/>
</dbReference>
<proteinExistence type="predicted"/>
<feature type="domain" description="Helix-turn-helix" evidence="2">
    <location>
        <begin position="286"/>
        <end position="346"/>
    </location>
</feature>
<dbReference type="Pfam" id="PF26215">
    <property type="entry name" value="HTH_animal"/>
    <property type="match status" value="1"/>
</dbReference>
<sequence length="497" mass="58960">MRVIVNEDPMEVAIKITAQKGPNYIRSNQSFLYRKNKNQRKTQEKLSAIVEKLTSVLQYRFHIPPKSSIIQQLSNHLERIFYQQYTTSLSYLDIYRIRKDIKLVHSIKRKLRKAHCILRMSDKSGVFRIGRTIDYNKKVEKYQKDTDAYIELSSNPLMETFEKVVRLLNDLHTKQQITARQHKRMMPDKKKIKLAYLYFIPKPHKLKINRVQVNYMVDKYIDDIFLTSNDSIETLKQMLEDANEKHPNIALTYEIGNRISFVDLQIKNQEENLITSVHHKEAAEPYVVPFKSDHPRHIFENIIRTILLRAVRYCSTLEEFNHERRAIKLMLLYNGYPVRYIYRHFQKFFHQNSLTSTSILPMIHNENQYLLVRQQLLTQPTTSEHAQASRIASHMDRNNRTSTTDPLIQPKLLKAQQKKNLSAVILIHYTHEQRFAYYKSKIHQTWDNIFLHTSVLDSQLTVGTRNRPNLTKELVRRCPYQPKTKPTSKQLQSTLIN</sequence>
<dbReference type="Proteomes" id="UP000677228">
    <property type="component" value="Unassembled WGS sequence"/>
</dbReference>
<dbReference type="EMBL" id="CAJOBA010014279">
    <property type="protein sequence ID" value="CAF3882896.1"/>
    <property type="molecule type" value="Genomic_DNA"/>
</dbReference>
<protein>
    <recommendedName>
        <fullName evidence="2">Helix-turn-helix domain-containing protein</fullName>
    </recommendedName>
</protein>
<feature type="region of interest" description="Disordered" evidence="1">
    <location>
        <begin position="383"/>
        <end position="405"/>
    </location>
</feature>
<dbReference type="EMBL" id="CAJNOK010010368">
    <property type="protein sequence ID" value="CAF1113932.1"/>
    <property type="molecule type" value="Genomic_DNA"/>
</dbReference>
<gene>
    <name evidence="3" type="ORF">OVA965_LOCUS19873</name>
    <name evidence="4" type="ORF">TMI583_LOCUS20068</name>
</gene>
<dbReference type="PANTHER" id="PTHR21301">
    <property type="entry name" value="REVERSE TRANSCRIPTASE"/>
    <property type="match status" value="1"/>
</dbReference>
<evidence type="ECO:0000313" key="5">
    <source>
        <dbReference type="Proteomes" id="UP000677228"/>
    </source>
</evidence>
<evidence type="ECO:0000313" key="4">
    <source>
        <dbReference type="EMBL" id="CAF3882896.1"/>
    </source>
</evidence>
<dbReference type="PANTHER" id="PTHR21301:SF10">
    <property type="entry name" value="REVERSE TRANSCRIPTASE DOMAIN-CONTAINING PROTEIN"/>
    <property type="match status" value="1"/>
</dbReference>
<organism evidence="3 5">
    <name type="scientific">Didymodactylos carnosus</name>
    <dbReference type="NCBI Taxonomy" id="1234261"/>
    <lineage>
        <taxon>Eukaryota</taxon>
        <taxon>Metazoa</taxon>
        <taxon>Spiralia</taxon>
        <taxon>Gnathifera</taxon>
        <taxon>Rotifera</taxon>
        <taxon>Eurotatoria</taxon>
        <taxon>Bdelloidea</taxon>
        <taxon>Philodinida</taxon>
        <taxon>Philodinidae</taxon>
        <taxon>Didymodactylos</taxon>
    </lineage>
</organism>
<dbReference type="InterPro" id="IPR058912">
    <property type="entry name" value="HTH_animal"/>
</dbReference>
<reference evidence="3" key="1">
    <citation type="submission" date="2021-02" db="EMBL/GenBank/DDBJ databases">
        <authorList>
            <person name="Nowell W R."/>
        </authorList>
    </citation>
    <scope>NUCLEOTIDE SEQUENCE</scope>
</reference>